<keyword evidence="2" id="KW-1185">Reference proteome</keyword>
<dbReference type="GeneID" id="6079348"/>
<proteinExistence type="predicted"/>
<evidence type="ECO:0000313" key="1">
    <source>
        <dbReference type="EMBL" id="EDR05730.1"/>
    </source>
</evidence>
<dbReference type="EMBL" id="DS547112">
    <property type="protein sequence ID" value="EDR05730.1"/>
    <property type="molecule type" value="Genomic_DNA"/>
</dbReference>
<protein>
    <submittedName>
        <fullName evidence="1">Predicted protein</fullName>
    </submittedName>
</protein>
<dbReference type="Proteomes" id="UP000001194">
    <property type="component" value="Unassembled WGS sequence"/>
</dbReference>
<sequence>MKIQLNYTTNKSRVKNRFALGALTLCTDKLFHLYQDQPVALNEIVEADAKQYEAKNKSYELKEWLSPSAPGRAGDIITITSPLKYKVPVSKDKQSPTIQQILERS</sequence>
<dbReference type="HOGENOM" id="CLU_2237072_0_0_1"/>
<dbReference type="OrthoDB" id="3060725at2759"/>
<name>B0DIR3_LACBS</name>
<reference evidence="1 2" key="1">
    <citation type="journal article" date="2008" name="Nature">
        <title>The genome of Laccaria bicolor provides insights into mycorrhizal symbiosis.</title>
        <authorList>
            <person name="Martin F."/>
            <person name="Aerts A."/>
            <person name="Ahren D."/>
            <person name="Brun A."/>
            <person name="Danchin E.G.J."/>
            <person name="Duchaussoy F."/>
            <person name="Gibon J."/>
            <person name="Kohler A."/>
            <person name="Lindquist E."/>
            <person name="Pereda V."/>
            <person name="Salamov A."/>
            <person name="Shapiro H.J."/>
            <person name="Wuyts J."/>
            <person name="Blaudez D."/>
            <person name="Buee M."/>
            <person name="Brokstein P."/>
            <person name="Canbaeck B."/>
            <person name="Cohen D."/>
            <person name="Courty P.E."/>
            <person name="Coutinho P.M."/>
            <person name="Delaruelle C."/>
            <person name="Detter J.C."/>
            <person name="Deveau A."/>
            <person name="DiFazio S."/>
            <person name="Duplessis S."/>
            <person name="Fraissinet-Tachet L."/>
            <person name="Lucic E."/>
            <person name="Frey-Klett P."/>
            <person name="Fourrey C."/>
            <person name="Feussner I."/>
            <person name="Gay G."/>
            <person name="Grimwood J."/>
            <person name="Hoegger P.J."/>
            <person name="Jain P."/>
            <person name="Kilaru S."/>
            <person name="Labbe J."/>
            <person name="Lin Y.C."/>
            <person name="Legue V."/>
            <person name="Le Tacon F."/>
            <person name="Marmeisse R."/>
            <person name="Melayah D."/>
            <person name="Montanini B."/>
            <person name="Muratet M."/>
            <person name="Nehls U."/>
            <person name="Niculita-Hirzel H."/>
            <person name="Oudot-Le Secq M.P."/>
            <person name="Peter M."/>
            <person name="Quesneville H."/>
            <person name="Rajashekar B."/>
            <person name="Reich M."/>
            <person name="Rouhier N."/>
            <person name="Schmutz J."/>
            <person name="Yin T."/>
            <person name="Chalot M."/>
            <person name="Henrissat B."/>
            <person name="Kuees U."/>
            <person name="Lucas S."/>
            <person name="Van de Peer Y."/>
            <person name="Podila G.K."/>
            <person name="Polle A."/>
            <person name="Pukkila P.J."/>
            <person name="Richardson P.M."/>
            <person name="Rouze P."/>
            <person name="Sanders I.R."/>
            <person name="Stajich J.E."/>
            <person name="Tunlid A."/>
            <person name="Tuskan G."/>
            <person name="Grigoriev I.V."/>
        </authorList>
    </citation>
    <scope>NUCLEOTIDE SEQUENCE [LARGE SCALE GENOMIC DNA]</scope>
    <source>
        <strain evidence="2">S238N-H82 / ATCC MYA-4686</strain>
    </source>
</reference>
<dbReference type="KEGG" id="lbc:LACBIDRAFT_302985"/>
<accession>B0DIR3</accession>
<evidence type="ECO:0000313" key="2">
    <source>
        <dbReference type="Proteomes" id="UP000001194"/>
    </source>
</evidence>
<dbReference type="AlphaFoldDB" id="B0DIR3"/>
<organism evidence="2">
    <name type="scientific">Laccaria bicolor (strain S238N-H82 / ATCC MYA-4686)</name>
    <name type="common">Bicoloured deceiver</name>
    <name type="synonym">Laccaria laccata var. bicolor</name>
    <dbReference type="NCBI Taxonomy" id="486041"/>
    <lineage>
        <taxon>Eukaryota</taxon>
        <taxon>Fungi</taxon>
        <taxon>Dikarya</taxon>
        <taxon>Basidiomycota</taxon>
        <taxon>Agaricomycotina</taxon>
        <taxon>Agaricomycetes</taxon>
        <taxon>Agaricomycetidae</taxon>
        <taxon>Agaricales</taxon>
        <taxon>Agaricineae</taxon>
        <taxon>Hydnangiaceae</taxon>
        <taxon>Laccaria</taxon>
    </lineage>
</organism>
<gene>
    <name evidence="1" type="ORF">LACBIDRAFT_302985</name>
</gene>
<dbReference type="RefSeq" id="XP_001883834.1">
    <property type="nucleotide sequence ID" value="XM_001883799.1"/>
</dbReference>
<dbReference type="InParanoid" id="B0DIR3"/>